<dbReference type="AlphaFoldDB" id="A0A537LME0"/>
<keyword evidence="2" id="KW-0472">Membrane</keyword>
<reference evidence="3 4" key="1">
    <citation type="journal article" date="2019" name="Nat. Microbiol.">
        <title>Mediterranean grassland soil C-N compound turnover is dependent on rainfall and depth, and is mediated by genomically divergent microorganisms.</title>
        <authorList>
            <person name="Diamond S."/>
            <person name="Andeer P.F."/>
            <person name="Li Z."/>
            <person name="Crits-Christoph A."/>
            <person name="Burstein D."/>
            <person name="Anantharaman K."/>
            <person name="Lane K.R."/>
            <person name="Thomas B.C."/>
            <person name="Pan C."/>
            <person name="Northen T.R."/>
            <person name="Banfield J.F."/>
        </authorList>
    </citation>
    <scope>NUCLEOTIDE SEQUENCE [LARGE SCALE GENOMIC DNA]</scope>
    <source>
        <strain evidence="3">NP_2</strain>
    </source>
</reference>
<gene>
    <name evidence="3" type="ORF">E6G99_03075</name>
</gene>
<comment type="caution">
    <text evidence="3">The sequence shown here is derived from an EMBL/GenBank/DDBJ whole genome shotgun (WGS) entry which is preliminary data.</text>
</comment>
<feature type="non-terminal residue" evidence="3">
    <location>
        <position position="1"/>
    </location>
</feature>
<evidence type="ECO:0000256" key="2">
    <source>
        <dbReference type="SAM" id="Phobius"/>
    </source>
</evidence>
<dbReference type="EMBL" id="VBAJ01000065">
    <property type="protein sequence ID" value="TMJ09189.1"/>
    <property type="molecule type" value="Genomic_DNA"/>
</dbReference>
<feature type="transmembrane region" description="Helical" evidence="2">
    <location>
        <begin position="7"/>
        <end position="35"/>
    </location>
</feature>
<accession>A0A537LME0</accession>
<keyword evidence="1" id="KW-0813">Transport</keyword>
<dbReference type="InterPro" id="IPR052157">
    <property type="entry name" value="BCAA_transport_permease"/>
</dbReference>
<keyword evidence="2" id="KW-1133">Transmembrane helix</keyword>
<organism evidence="3 4">
    <name type="scientific">Candidatus Segetimicrobium genomatis</name>
    <dbReference type="NCBI Taxonomy" id="2569760"/>
    <lineage>
        <taxon>Bacteria</taxon>
        <taxon>Bacillati</taxon>
        <taxon>Candidatus Sysuimicrobiota</taxon>
        <taxon>Candidatus Sysuimicrobiia</taxon>
        <taxon>Candidatus Sysuimicrobiales</taxon>
        <taxon>Candidatus Segetimicrobiaceae</taxon>
        <taxon>Candidatus Segetimicrobium</taxon>
    </lineage>
</organism>
<evidence type="ECO:0000313" key="4">
    <source>
        <dbReference type="Proteomes" id="UP000318661"/>
    </source>
</evidence>
<dbReference type="GO" id="GO:0005886">
    <property type="term" value="C:plasma membrane"/>
    <property type="evidence" value="ECO:0007669"/>
    <property type="project" value="TreeGrafter"/>
</dbReference>
<sequence length="73" mass="7539">LMGLDALLLSFMAVIIGGVGSLTGTLVAALFIGLIDGVMSVFFTPTLAKIVASLLVAFVLVLKPMGLFGEDRL</sequence>
<evidence type="ECO:0000313" key="3">
    <source>
        <dbReference type="EMBL" id="TMJ09189.1"/>
    </source>
</evidence>
<feature type="transmembrane region" description="Helical" evidence="2">
    <location>
        <begin position="41"/>
        <end position="62"/>
    </location>
</feature>
<proteinExistence type="predicted"/>
<keyword evidence="2" id="KW-0812">Transmembrane</keyword>
<protein>
    <submittedName>
        <fullName evidence="3">Branched-chain amino acid ABC transporter permease</fullName>
    </submittedName>
</protein>
<dbReference type="GO" id="GO:0022857">
    <property type="term" value="F:transmembrane transporter activity"/>
    <property type="evidence" value="ECO:0007669"/>
    <property type="project" value="TreeGrafter"/>
</dbReference>
<name>A0A537LME0_9BACT</name>
<dbReference type="PANTHER" id="PTHR11795">
    <property type="entry name" value="BRANCHED-CHAIN AMINO ACID TRANSPORT SYSTEM PERMEASE PROTEIN LIVH"/>
    <property type="match status" value="1"/>
</dbReference>
<dbReference type="Proteomes" id="UP000318661">
    <property type="component" value="Unassembled WGS sequence"/>
</dbReference>
<dbReference type="PANTHER" id="PTHR11795:SF442">
    <property type="entry name" value="ABC TRANSPORTER ATP-BINDING PROTEIN"/>
    <property type="match status" value="1"/>
</dbReference>
<evidence type="ECO:0000256" key="1">
    <source>
        <dbReference type="ARBA" id="ARBA00022448"/>
    </source>
</evidence>